<dbReference type="GO" id="GO:0030649">
    <property type="term" value="P:aminoglycoside antibiotic catabolic process"/>
    <property type="evidence" value="ECO:0007669"/>
    <property type="project" value="TreeGrafter"/>
</dbReference>
<feature type="domain" description="N-acetyltransferase" evidence="1">
    <location>
        <begin position="6"/>
        <end position="193"/>
    </location>
</feature>
<dbReference type="InterPro" id="IPR016181">
    <property type="entry name" value="Acyl_CoA_acyltransferase"/>
</dbReference>
<evidence type="ECO:0000259" key="1">
    <source>
        <dbReference type="PROSITE" id="PS51186"/>
    </source>
</evidence>
<name>A0A382QFJ8_9ZZZZ</name>
<proteinExistence type="predicted"/>
<dbReference type="SUPFAM" id="SSF55729">
    <property type="entry name" value="Acyl-CoA N-acyltransferases (Nat)"/>
    <property type="match status" value="1"/>
</dbReference>
<dbReference type="AlphaFoldDB" id="A0A382QFJ8"/>
<dbReference type="Gene3D" id="3.40.630.30">
    <property type="match status" value="2"/>
</dbReference>
<dbReference type="PANTHER" id="PTHR37817:SF1">
    <property type="entry name" value="N-ACETYLTRANSFERASE EIS"/>
    <property type="match status" value="1"/>
</dbReference>
<sequence>MERDRRVVRVDDEHSLAGGIKLVSRVLGKDYGDDLRRYALDPSHMIQNTFLVVSGGEAVSHLRLVPREMRIGRSLLRVAVIADLVTAPEHEGHGHARTALDAALEAARGERYHLALLCTDLNNFFRDQGWTQWYRPTFTVDLHPDNVVDVPDCVRAYRSSDLGPVMAIHGFCGSRYSGPLLRSIAWWKSDLQRYVDGGDVLVVENQGTITGYARVRHNWPNESGSTIMDLLAMRQVDECGLLSAVIQRAVQHGSVRLNGNGPLARSLDDLLPSSQRPCSIGEDMRAMFKVINLRRLVRNLVPEFEAISF</sequence>
<dbReference type="PANTHER" id="PTHR37817">
    <property type="entry name" value="N-ACETYLTRANSFERASE EIS"/>
    <property type="match status" value="1"/>
</dbReference>
<dbReference type="InterPro" id="IPR051554">
    <property type="entry name" value="Acetyltransferase_Eis"/>
</dbReference>
<dbReference type="CDD" id="cd04301">
    <property type="entry name" value="NAT_SF"/>
    <property type="match status" value="1"/>
</dbReference>
<dbReference type="EMBL" id="UINC01113802">
    <property type="protein sequence ID" value="SVC83655.1"/>
    <property type="molecule type" value="Genomic_DNA"/>
</dbReference>
<organism evidence="2">
    <name type="scientific">marine metagenome</name>
    <dbReference type="NCBI Taxonomy" id="408172"/>
    <lineage>
        <taxon>unclassified sequences</taxon>
        <taxon>metagenomes</taxon>
        <taxon>ecological metagenomes</taxon>
    </lineage>
</organism>
<dbReference type="GO" id="GO:0034069">
    <property type="term" value="F:aminoglycoside N-acetyltransferase activity"/>
    <property type="evidence" value="ECO:0007669"/>
    <property type="project" value="TreeGrafter"/>
</dbReference>
<dbReference type="Pfam" id="PF13527">
    <property type="entry name" value="Acetyltransf_9"/>
    <property type="match status" value="1"/>
</dbReference>
<protein>
    <recommendedName>
        <fullName evidence="1">N-acetyltransferase domain-containing protein</fullName>
    </recommendedName>
</protein>
<dbReference type="InterPro" id="IPR000182">
    <property type="entry name" value="GNAT_dom"/>
</dbReference>
<feature type="non-terminal residue" evidence="2">
    <location>
        <position position="309"/>
    </location>
</feature>
<dbReference type="PROSITE" id="PS51186">
    <property type="entry name" value="GNAT"/>
    <property type="match status" value="1"/>
</dbReference>
<evidence type="ECO:0000313" key="2">
    <source>
        <dbReference type="EMBL" id="SVC83655.1"/>
    </source>
</evidence>
<gene>
    <name evidence="2" type="ORF">METZ01_LOCUS336509</name>
</gene>
<reference evidence="2" key="1">
    <citation type="submission" date="2018-05" db="EMBL/GenBank/DDBJ databases">
        <authorList>
            <person name="Lanie J.A."/>
            <person name="Ng W.-L."/>
            <person name="Kazmierczak K.M."/>
            <person name="Andrzejewski T.M."/>
            <person name="Davidsen T.M."/>
            <person name="Wayne K.J."/>
            <person name="Tettelin H."/>
            <person name="Glass J.I."/>
            <person name="Rusch D."/>
            <person name="Podicherti R."/>
            <person name="Tsui H.-C.T."/>
            <person name="Winkler M.E."/>
        </authorList>
    </citation>
    <scope>NUCLEOTIDE SEQUENCE</scope>
</reference>
<accession>A0A382QFJ8</accession>